<evidence type="ECO:0000313" key="2">
    <source>
        <dbReference type="EMBL" id="AFL84502.1"/>
    </source>
</evidence>
<feature type="transmembrane region" description="Helical" evidence="1">
    <location>
        <begin position="157"/>
        <end position="174"/>
    </location>
</feature>
<organism evidence="2 3">
    <name type="scientific">Belliella baltica (strain DSM 15883 / CIP 108006 / LMG 21964 / BA134)</name>
    <dbReference type="NCBI Taxonomy" id="866536"/>
    <lineage>
        <taxon>Bacteria</taxon>
        <taxon>Pseudomonadati</taxon>
        <taxon>Bacteroidota</taxon>
        <taxon>Cytophagia</taxon>
        <taxon>Cytophagales</taxon>
        <taxon>Cyclobacteriaceae</taxon>
        <taxon>Belliella</taxon>
    </lineage>
</organism>
<dbReference type="AlphaFoldDB" id="I3Z5I4"/>
<dbReference type="EMBL" id="CP003281">
    <property type="protein sequence ID" value="AFL84502.1"/>
    <property type="molecule type" value="Genomic_DNA"/>
</dbReference>
<dbReference type="STRING" id="866536.Belba_1916"/>
<proteinExistence type="predicted"/>
<dbReference type="HOGENOM" id="CLU_093776_1_1_10"/>
<dbReference type="KEGG" id="bbd:Belba_1916"/>
<accession>I3Z5I4</accession>
<evidence type="ECO:0000256" key="1">
    <source>
        <dbReference type="SAM" id="Phobius"/>
    </source>
</evidence>
<keyword evidence="3" id="KW-1185">Reference proteome</keyword>
<protein>
    <recommendedName>
        <fullName evidence="4">PAP2 superfamily protein</fullName>
    </recommendedName>
</protein>
<sequence>MYKRFSELISLVFQPLLMPSLIFAFLLFGLPDSVMLKSGNQGLVFFVIVANTFIIPLGILMTMRFTKVIPSLRMEDRRERIFPFSIISLLYMITAYSFYIKDWIDYKLIFALFIITICLILLTAISFFWKISAHMIGVGGLLGIILAYSMNIQNHNFLYYTLAAILLSGVIGTSRLHLNAHTALEVLAGFLLGFGVCFGSSLMIWA</sequence>
<dbReference type="Proteomes" id="UP000006050">
    <property type="component" value="Chromosome"/>
</dbReference>
<dbReference type="eggNOG" id="COG0671">
    <property type="taxonomic scope" value="Bacteria"/>
</dbReference>
<dbReference type="Gene3D" id="1.20.144.10">
    <property type="entry name" value="Phosphatidic acid phosphatase type 2/haloperoxidase"/>
    <property type="match status" value="1"/>
</dbReference>
<keyword evidence="1" id="KW-0812">Transmembrane</keyword>
<feature type="transmembrane region" description="Helical" evidence="1">
    <location>
        <begin position="12"/>
        <end position="30"/>
    </location>
</feature>
<feature type="transmembrane region" description="Helical" evidence="1">
    <location>
        <begin position="135"/>
        <end position="151"/>
    </location>
</feature>
<evidence type="ECO:0008006" key="4">
    <source>
        <dbReference type="Google" id="ProtNLM"/>
    </source>
</evidence>
<keyword evidence="1" id="KW-0472">Membrane</keyword>
<feature type="transmembrane region" description="Helical" evidence="1">
    <location>
        <begin position="42"/>
        <end position="60"/>
    </location>
</feature>
<feature type="transmembrane region" description="Helical" evidence="1">
    <location>
        <begin position="81"/>
        <end position="100"/>
    </location>
</feature>
<reference evidence="3" key="1">
    <citation type="submission" date="2012-06" db="EMBL/GenBank/DDBJ databases">
        <title>The complete genome of Belliella baltica DSM 15883.</title>
        <authorList>
            <person name="Lucas S."/>
            <person name="Copeland A."/>
            <person name="Lapidus A."/>
            <person name="Goodwin L."/>
            <person name="Pitluck S."/>
            <person name="Peters L."/>
            <person name="Mikhailova N."/>
            <person name="Davenport K."/>
            <person name="Kyrpides N."/>
            <person name="Mavromatis K."/>
            <person name="Pagani I."/>
            <person name="Ivanova N."/>
            <person name="Ovchinnikova G."/>
            <person name="Zeytun A."/>
            <person name="Detter J.C."/>
            <person name="Han C."/>
            <person name="Land M."/>
            <person name="Hauser L."/>
            <person name="Markowitz V."/>
            <person name="Cheng J.-F."/>
            <person name="Hugenholtz P."/>
            <person name="Woyke T."/>
            <person name="Wu D."/>
            <person name="Tindall B."/>
            <person name="Pomrenke H."/>
            <person name="Brambilla E."/>
            <person name="Klenk H.-P."/>
            <person name="Eisen J.A."/>
        </authorList>
    </citation>
    <scope>NUCLEOTIDE SEQUENCE [LARGE SCALE GENOMIC DNA]</scope>
    <source>
        <strain evidence="3">DSM 15883 / CIP 108006 / LMG 21964 / BA134</strain>
    </source>
</reference>
<evidence type="ECO:0000313" key="3">
    <source>
        <dbReference type="Proteomes" id="UP000006050"/>
    </source>
</evidence>
<keyword evidence="1" id="KW-1133">Transmembrane helix</keyword>
<feature type="transmembrane region" description="Helical" evidence="1">
    <location>
        <begin position="106"/>
        <end position="128"/>
    </location>
</feature>
<name>I3Z5I4_BELBD</name>
<feature type="transmembrane region" description="Helical" evidence="1">
    <location>
        <begin position="186"/>
        <end position="205"/>
    </location>
</feature>
<gene>
    <name evidence="2" type="ordered locus">Belba_1916</name>
</gene>